<protein>
    <submittedName>
        <fullName evidence="2">Uncharacterized protein</fullName>
    </submittedName>
</protein>
<dbReference type="RefSeq" id="WP_147101912.1">
    <property type="nucleotide sequence ID" value="NZ_VOOS01000006.1"/>
</dbReference>
<evidence type="ECO:0000313" key="2">
    <source>
        <dbReference type="EMBL" id="TXB63961.1"/>
    </source>
</evidence>
<gene>
    <name evidence="2" type="ORF">FRY74_11965</name>
</gene>
<evidence type="ECO:0000313" key="3">
    <source>
        <dbReference type="Proteomes" id="UP000321721"/>
    </source>
</evidence>
<keyword evidence="3" id="KW-1185">Reference proteome</keyword>
<comment type="caution">
    <text evidence="2">The sequence shown here is derived from an EMBL/GenBank/DDBJ whole genome shotgun (WGS) entry which is preliminary data.</text>
</comment>
<feature type="coiled-coil region" evidence="1">
    <location>
        <begin position="27"/>
        <end position="97"/>
    </location>
</feature>
<dbReference type="Proteomes" id="UP000321721">
    <property type="component" value="Unassembled WGS sequence"/>
</dbReference>
<evidence type="ECO:0000256" key="1">
    <source>
        <dbReference type="SAM" id="Coils"/>
    </source>
</evidence>
<name>A0A5C6RNN5_9FLAO</name>
<keyword evidence="1" id="KW-0175">Coiled coil</keyword>
<reference evidence="2 3" key="1">
    <citation type="submission" date="2019-08" db="EMBL/GenBank/DDBJ databases">
        <title>Genome of Vicingus serpentipes NCIMB 15042.</title>
        <authorList>
            <person name="Bowman J.P."/>
        </authorList>
    </citation>
    <scope>NUCLEOTIDE SEQUENCE [LARGE SCALE GENOMIC DNA]</scope>
    <source>
        <strain evidence="2 3">NCIMB 15042</strain>
    </source>
</reference>
<organism evidence="2 3">
    <name type="scientific">Vicingus serpentipes</name>
    <dbReference type="NCBI Taxonomy" id="1926625"/>
    <lineage>
        <taxon>Bacteria</taxon>
        <taxon>Pseudomonadati</taxon>
        <taxon>Bacteroidota</taxon>
        <taxon>Flavobacteriia</taxon>
        <taxon>Flavobacteriales</taxon>
        <taxon>Vicingaceae</taxon>
        <taxon>Vicingus</taxon>
    </lineage>
</organism>
<dbReference type="AlphaFoldDB" id="A0A5C6RNN5"/>
<sequence length="121" mass="14454">MYKKGRKMKYMIIILMLVSTSLCFGQKKEVKKTIEEKSVEMAEELKKELKLSDEQFLKVKLIYVDYLTQKEELSNKIKLLEKQKKELKSIRNSKVKEILNTEQKNKIELQKAKNRKKSKKN</sequence>
<proteinExistence type="predicted"/>
<accession>A0A5C6RNN5</accession>
<dbReference type="EMBL" id="VOOS01000006">
    <property type="protein sequence ID" value="TXB63961.1"/>
    <property type="molecule type" value="Genomic_DNA"/>
</dbReference>